<dbReference type="PANTHER" id="PTHR47592">
    <property type="entry name" value="PBF68 PROTEIN"/>
    <property type="match status" value="1"/>
</dbReference>
<dbReference type="InterPro" id="IPR036875">
    <property type="entry name" value="Znf_CCHC_sf"/>
</dbReference>
<sequence length="172" mass="19908">MLQEQFITGALIEKLLASWKHYKNNLKQKRKEMSLQELVVHIRIGENNMEKERVDALSDMSLKANLIEDKACKKHERIEGKSGDQNKKFKKNFNPNYKKKGACHKCRKQGHWAPQCNGNNDKNSISLVESNVIAVVVVLEVNMVANSKKWILDTKATRHLQQQKLFPILYSH</sequence>
<dbReference type="SUPFAM" id="SSF57756">
    <property type="entry name" value="Retrovirus zinc finger-like domains"/>
    <property type="match status" value="1"/>
</dbReference>
<comment type="caution">
    <text evidence="1">The sequence shown here is derived from an EMBL/GenBank/DDBJ whole genome shotgun (WGS) entry which is preliminary data.</text>
</comment>
<keyword evidence="2" id="KW-1185">Reference proteome</keyword>
<reference evidence="1 2" key="1">
    <citation type="journal article" date="2020" name="Mol. Biol. Evol.">
        <title>Distinct Expression and Methylation Patterns for Genes with Different Fates following a Single Whole-Genome Duplication in Flowering Plants.</title>
        <authorList>
            <person name="Shi T."/>
            <person name="Rahmani R.S."/>
            <person name="Gugger P.F."/>
            <person name="Wang M."/>
            <person name="Li H."/>
            <person name="Zhang Y."/>
            <person name="Li Z."/>
            <person name="Wang Q."/>
            <person name="Van de Peer Y."/>
            <person name="Marchal K."/>
            <person name="Chen J."/>
        </authorList>
    </citation>
    <scope>NUCLEOTIDE SEQUENCE [LARGE SCALE GENOMIC DNA]</scope>
    <source>
        <tissue evidence="1">Leaf</tissue>
    </source>
</reference>
<organism evidence="1 2">
    <name type="scientific">Nelumbo nucifera</name>
    <name type="common">Sacred lotus</name>
    <dbReference type="NCBI Taxonomy" id="4432"/>
    <lineage>
        <taxon>Eukaryota</taxon>
        <taxon>Viridiplantae</taxon>
        <taxon>Streptophyta</taxon>
        <taxon>Embryophyta</taxon>
        <taxon>Tracheophyta</taxon>
        <taxon>Spermatophyta</taxon>
        <taxon>Magnoliopsida</taxon>
        <taxon>Proteales</taxon>
        <taxon>Nelumbonaceae</taxon>
        <taxon>Nelumbo</taxon>
    </lineage>
</organism>
<dbReference type="GO" id="GO:0003676">
    <property type="term" value="F:nucleic acid binding"/>
    <property type="evidence" value="ECO:0007669"/>
    <property type="project" value="InterPro"/>
</dbReference>
<protein>
    <recommendedName>
        <fullName evidence="3">CCHC-type domain-containing protein</fullName>
    </recommendedName>
</protein>
<proteinExistence type="predicted"/>
<dbReference type="GO" id="GO:0008270">
    <property type="term" value="F:zinc ion binding"/>
    <property type="evidence" value="ECO:0007669"/>
    <property type="project" value="InterPro"/>
</dbReference>
<gene>
    <name evidence="1" type="ORF">HUJ06_001539</name>
</gene>
<accession>A0A822ZIW2</accession>
<evidence type="ECO:0000313" key="1">
    <source>
        <dbReference type="EMBL" id="DAD43309.1"/>
    </source>
</evidence>
<dbReference type="PANTHER" id="PTHR47592:SF27">
    <property type="entry name" value="OS08G0421700 PROTEIN"/>
    <property type="match status" value="1"/>
</dbReference>
<dbReference type="AlphaFoldDB" id="A0A822ZIW2"/>
<evidence type="ECO:0000313" key="2">
    <source>
        <dbReference type="Proteomes" id="UP000607653"/>
    </source>
</evidence>
<name>A0A822ZIW2_NELNU</name>
<evidence type="ECO:0008006" key="3">
    <source>
        <dbReference type="Google" id="ProtNLM"/>
    </source>
</evidence>
<dbReference type="Proteomes" id="UP000607653">
    <property type="component" value="Unassembled WGS sequence"/>
</dbReference>
<dbReference type="EMBL" id="DUZY01000006">
    <property type="protein sequence ID" value="DAD43309.1"/>
    <property type="molecule type" value="Genomic_DNA"/>
</dbReference>